<dbReference type="InterPro" id="IPR029058">
    <property type="entry name" value="AB_hydrolase_fold"/>
</dbReference>
<dbReference type="InterPro" id="IPR002925">
    <property type="entry name" value="Dienelactn_hydro"/>
</dbReference>
<evidence type="ECO:0000313" key="2">
    <source>
        <dbReference type="EMBL" id="MFM0641178.1"/>
    </source>
</evidence>
<dbReference type="Gene3D" id="3.40.50.1820">
    <property type="entry name" value="alpha/beta hydrolase"/>
    <property type="match status" value="1"/>
</dbReference>
<dbReference type="GO" id="GO:0016787">
    <property type="term" value="F:hydrolase activity"/>
    <property type="evidence" value="ECO:0007669"/>
    <property type="project" value="UniProtKB-KW"/>
</dbReference>
<accession>A0ABW9E331</accession>
<keyword evidence="2" id="KW-0378">Hydrolase</keyword>
<feature type="domain" description="Dienelactone hydrolase" evidence="1">
    <location>
        <begin position="19"/>
        <end position="225"/>
    </location>
</feature>
<dbReference type="InterPro" id="IPR051049">
    <property type="entry name" value="Dienelactone_hydrolase-like"/>
</dbReference>
<dbReference type="Pfam" id="PF01738">
    <property type="entry name" value="DLH"/>
    <property type="match status" value="1"/>
</dbReference>
<comment type="caution">
    <text evidence="2">The sequence shown here is derived from an EMBL/GenBank/DDBJ whole genome shotgun (WGS) entry which is preliminary data.</text>
</comment>
<reference evidence="2 3" key="1">
    <citation type="journal article" date="2024" name="Chem. Sci.">
        <title>Discovery of megapolipeptins by genome mining of a Burkholderiales bacteria collection.</title>
        <authorList>
            <person name="Paulo B.S."/>
            <person name="Recchia M.J.J."/>
            <person name="Lee S."/>
            <person name="Fergusson C.H."/>
            <person name="Romanowski S.B."/>
            <person name="Hernandez A."/>
            <person name="Krull N."/>
            <person name="Liu D.Y."/>
            <person name="Cavanagh H."/>
            <person name="Bos A."/>
            <person name="Gray C.A."/>
            <person name="Murphy B.T."/>
            <person name="Linington R.G."/>
            <person name="Eustaquio A.S."/>
        </authorList>
    </citation>
    <scope>NUCLEOTIDE SEQUENCE [LARGE SCALE GENOMIC DNA]</scope>
    <source>
        <strain evidence="2 3">RL17-338-BIC-A</strain>
    </source>
</reference>
<dbReference type="Proteomes" id="UP001629432">
    <property type="component" value="Unassembled WGS sequence"/>
</dbReference>
<evidence type="ECO:0000259" key="1">
    <source>
        <dbReference type="Pfam" id="PF01738"/>
    </source>
</evidence>
<keyword evidence="3" id="KW-1185">Reference proteome</keyword>
<organism evidence="2 3">
    <name type="scientific">Paraburkholderia metrosideri</name>
    <dbReference type="NCBI Taxonomy" id="580937"/>
    <lineage>
        <taxon>Bacteria</taxon>
        <taxon>Pseudomonadati</taxon>
        <taxon>Pseudomonadota</taxon>
        <taxon>Betaproteobacteria</taxon>
        <taxon>Burkholderiales</taxon>
        <taxon>Burkholderiaceae</taxon>
        <taxon>Paraburkholderia</taxon>
    </lineage>
</organism>
<proteinExistence type="predicted"/>
<dbReference type="SUPFAM" id="SSF53474">
    <property type="entry name" value="alpha/beta-Hydrolases"/>
    <property type="match status" value="1"/>
</dbReference>
<gene>
    <name evidence="2" type="ORF">PQQ63_31230</name>
</gene>
<dbReference type="RefSeq" id="WP_408339769.1">
    <property type="nucleotide sequence ID" value="NZ_JAQQCF010000036.1"/>
</dbReference>
<dbReference type="PANTHER" id="PTHR46623">
    <property type="entry name" value="CARBOXYMETHYLENEBUTENOLIDASE-RELATED"/>
    <property type="match status" value="1"/>
</dbReference>
<dbReference type="EMBL" id="JAQQCF010000036">
    <property type="protein sequence ID" value="MFM0641178.1"/>
    <property type="molecule type" value="Genomic_DNA"/>
</dbReference>
<evidence type="ECO:0000313" key="3">
    <source>
        <dbReference type="Proteomes" id="UP001629432"/>
    </source>
</evidence>
<dbReference type="PANTHER" id="PTHR46623:SF6">
    <property type="entry name" value="ALPHA_BETA-HYDROLASES SUPERFAMILY PROTEIN"/>
    <property type="match status" value="1"/>
</dbReference>
<protein>
    <submittedName>
        <fullName evidence="2">Dienelactone hydrolase family protein</fullName>
    </submittedName>
</protein>
<sequence length="230" mass="25095">MLEVRLGSEGGETFVGWLQPASTRGPGVVLLQEIFGVNSQIRSIGRRFADLGYPTLAPDLFWRSEPRVNLGYSEADRAVAFNLYRSFDVEVGIKDVGLAVDVMKSHPSCDGRVAIVGYCMGGLLAVLAGARHDPSAVVAYYGVGIDQHLDDLIRLTCPSLLHFGSQDSHIPQQALGRIRAAIKAMSNVEVAIYRGAGHAFANEQRTDLYQRDSALLADERTFKLLIDAFD</sequence>
<name>A0ABW9E331_9BURK</name>